<feature type="signal peptide" evidence="1">
    <location>
        <begin position="1"/>
        <end position="19"/>
    </location>
</feature>
<keyword evidence="1" id="KW-0732">Signal</keyword>
<dbReference type="RefSeq" id="WP_005753732.1">
    <property type="nucleotide sequence ID" value="NZ_AP025519.1"/>
</dbReference>
<feature type="chain" id="PRO_5042704178" evidence="1">
    <location>
        <begin position="20"/>
        <end position="242"/>
    </location>
</feature>
<dbReference type="SUPFAM" id="SSF81901">
    <property type="entry name" value="HCP-like"/>
    <property type="match status" value="1"/>
</dbReference>
<reference evidence="2" key="1">
    <citation type="submission" date="2022-07" db="EMBL/GenBank/DDBJ databases">
        <title>Genome-based characterization of novel serogroup A variants of Pasteurella multocida.</title>
        <authorList>
            <person name="Prajapati A."/>
            <person name="Yogisharadhya R."/>
            <person name="Mohanty N."/>
            <person name="Chanda M."/>
            <person name="Mendem S.K."/>
            <person name="Siddaramappa S."/>
            <person name="Shivachandra S.B."/>
        </authorList>
    </citation>
    <scope>NUCLEOTIDE SEQUENCE</scope>
    <source>
        <strain evidence="2">NIVEDIPm19</strain>
    </source>
</reference>
<protein>
    <submittedName>
        <fullName evidence="2">Sel1 repeat family protein</fullName>
    </submittedName>
</protein>
<dbReference type="InterPro" id="IPR006597">
    <property type="entry name" value="Sel1-like"/>
</dbReference>
<evidence type="ECO:0000313" key="4">
    <source>
        <dbReference type="Proteomes" id="UP001145481"/>
    </source>
</evidence>
<dbReference type="EMBL" id="JANIEN010000003">
    <property type="protein sequence ID" value="MDT3452022.1"/>
    <property type="molecule type" value="Genomic_DNA"/>
</dbReference>
<accession>A0A379BB82</accession>
<dbReference type="Pfam" id="PF08238">
    <property type="entry name" value="Sel1"/>
    <property type="match status" value="4"/>
</dbReference>
<evidence type="ECO:0000256" key="1">
    <source>
        <dbReference type="SAM" id="SignalP"/>
    </source>
</evidence>
<dbReference type="Proteomes" id="UP001145481">
    <property type="component" value="Unassembled WGS sequence"/>
</dbReference>
<proteinExistence type="predicted"/>
<dbReference type="PANTHER" id="PTHR43628:SF1">
    <property type="entry name" value="CHITIN SYNTHASE REGULATORY FACTOR 2-RELATED"/>
    <property type="match status" value="1"/>
</dbReference>
<dbReference type="PANTHER" id="PTHR43628">
    <property type="entry name" value="ACTIVATOR OF C KINASE PROTEIN 1-RELATED"/>
    <property type="match status" value="1"/>
</dbReference>
<gene>
    <name evidence="2" type="ORF">NM948_04325</name>
    <name evidence="3" type="ORF">NQF69_04435</name>
</gene>
<organism evidence="2 4">
    <name type="scientific">Pasteurella multocida</name>
    <dbReference type="NCBI Taxonomy" id="747"/>
    <lineage>
        <taxon>Bacteria</taxon>
        <taxon>Pseudomonadati</taxon>
        <taxon>Pseudomonadota</taxon>
        <taxon>Gammaproteobacteria</taxon>
        <taxon>Pasteurellales</taxon>
        <taxon>Pasteurellaceae</taxon>
        <taxon>Pasteurella</taxon>
    </lineage>
</organism>
<dbReference type="AlphaFoldDB" id="A0A379BB82"/>
<evidence type="ECO:0000313" key="3">
    <source>
        <dbReference type="EMBL" id="MDT3452022.1"/>
    </source>
</evidence>
<sequence>MKKTILFIFSVFLSGVVHAQSAPVSPELSAVLPQTAPTATGAEQHISALNASELSDEARRELIREAADKKEWTRAFELILPLALKGDYQAQANLGILYARGQGVPQDFEKAYWWFSEAAEKGSIKAINNLAVFYLQGHGVKQDIRHSITLFEKTANSGSLDAMLVLGQIYENELNQMTQAFKWYKKAAEAGNHDAQFRLAVMYENGEGTKKNKKQAVYWYQKVSVQQNELAALAQERLSRLQ</sequence>
<reference evidence="3" key="2">
    <citation type="submission" date="2022-07" db="EMBL/GenBank/DDBJ databases">
        <title>Sequence of Pasteurella multocoda 17BRD-035.</title>
        <authorList>
            <person name="Roy Chowdhury P."/>
            <person name="Alhamami T."/>
            <person name="Trott D.J."/>
            <person name="Djordvevic S.P."/>
        </authorList>
    </citation>
    <scope>NUCLEOTIDE SEQUENCE</scope>
    <source>
        <strain evidence="3">17BRD-035</strain>
    </source>
</reference>
<dbReference type="SMART" id="SM00671">
    <property type="entry name" value="SEL1"/>
    <property type="match status" value="4"/>
</dbReference>
<dbReference type="KEGG" id="pmul:DR93_1143"/>
<dbReference type="InterPro" id="IPR011990">
    <property type="entry name" value="TPR-like_helical_dom_sf"/>
</dbReference>
<evidence type="ECO:0000313" key="2">
    <source>
        <dbReference type="EMBL" id="MDA5622773.1"/>
    </source>
</evidence>
<dbReference type="Gene3D" id="1.25.40.10">
    <property type="entry name" value="Tetratricopeptide repeat domain"/>
    <property type="match status" value="1"/>
</dbReference>
<comment type="caution">
    <text evidence="2">The sequence shown here is derived from an EMBL/GenBank/DDBJ whole genome shotgun (WGS) entry which is preliminary data.</text>
</comment>
<dbReference type="SMR" id="A0A379BB82"/>
<dbReference type="Proteomes" id="UP001182304">
    <property type="component" value="Unassembled WGS sequence"/>
</dbReference>
<dbReference type="InterPro" id="IPR052945">
    <property type="entry name" value="Mitotic_Regulator"/>
</dbReference>
<dbReference type="EMBL" id="JANJHC010000006">
    <property type="protein sequence ID" value="MDA5622773.1"/>
    <property type="molecule type" value="Genomic_DNA"/>
</dbReference>
<name>A0A379BB82_PASMD</name>